<organism evidence="5 6">
    <name type="scientific">Dermatophagoides pteronyssinus</name>
    <name type="common">European house dust mite</name>
    <dbReference type="NCBI Taxonomy" id="6956"/>
    <lineage>
        <taxon>Eukaryota</taxon>
        <taxon>Metazoa</taxon>
        <taxon>Ecdysozoa</taxon>
        <taxon>Arthropoda</taxon>
        <taxon>Chelicerata</taxon>
        <taxon>Arachnida</taxon>
        <taxon>Acari</taxon>
        <taxon>Acariformes</taxon>
        <taxon>Sarcoptiformes</taxon>
        <taxon>Astigmata</taxon>
        <taxon>Psoroptidia</taxon>
        <taxon>Analgoidea</taxon>
        <taxon>Pyroglyphidae</taxon>
        <taxon>Dermatophagoidinae</taxon>
        <taxon>Dermatophagoides</taxon>
    </lineage>
</organism>
<feature type="compositionally biased region" description="Polar residues" evidence="4">
    <location>
        <begin position="728"/>
        <end position="742"/>
    </location>
</feature>
<dbReference type="GO" id="GO:0005794">
    <property type="term" value="C:Golgi apparatus"/>
    <property type="evidence" value="ECO:0007669"/>
    <property type="project" value="TreeGrafter"/>
</dbReference>
<dbReference type="PANTHER" id="PTHR46376">
    <property type="entry name" value="LEUCINE-ZIPPER-LIKE TRANSCRIPTIONAL REGULATOR 1"/>
    <property type="match status" value="1"/>
</dbReference>
<feature type="compositionally biased region" description="Low complexity" evidence="4">
    <location>
        <begin position="756"/>
        <end position="774"/>
    </location>
</feature>
<reference evidence="6" key="1">
    <citation type="submission" date="2025-08" db="UniProtKB">
        <authorList>
            <consortium name="RefSeq"/>
        </authorList>
    </citation>
    <scope>IDENTIFICATION</scope>
    <source>
        <strain evidence="6">Airmid</strain>
    </source>
</reference>
<accession>A0A6P6XXG3</accession>
<dbReference type="Proteomes" id="UP000515146">
    <property type="component" value="Unplaced"/>
</dbReference>
<dbReference type="SUPFAM" id="SSF117281">
    <property type="entry name" value="Kelch motif"/>
    <property type="match status" value="2"/>
</dbReference>
<dbReference type="RefSeq" id="XP_027197818.1">
    <property type="nucleotide sequence ID" value="XM_027342017.1"/>
</dbReference>
<dbReference type="InterPro" id="IPR015915">
    <property type="entry name" value="Kelch-typ_b-propeller"/>
</dbReference>
<keyword evidence="3" id="KW-0175">Coiled coil</keyword>
<protein>
    <submittedName>
        <fullName evidence="6">Protein kinase 4-like</fullName>
    </submittedName>
</protein>
<feature type="region of interest" description="Disordered" evidence="4">
    <location>
        <begin position="728"/>
        <end position="793"/>
    </location>
</feature>
<evidence type="ECO:0000256" key="3">
    <source>
        <dbReference type="SAM" id="Coils"/>
    </source>
</evidence>
<keyword evidence="2" id="KW-0677">Repeat</keyword>
<dbReference type="InParanoid" id="A0A6P6XXG3"/>
<evidence type="ECO:0000313" key="5">
    <source>
        <dbReference type="Proteomes" id="UP000515146"/>
    </source>
</evidence>
<name>A0A6P6XXG3_DERPT</name>
<dbReference type="InterPro" id="IPR051568">
    <property type="entry name" value="LZTR1/Attractin"/>
</dbReference>
<keyword evidence="5" id="KW-1185">Reference proteome</keyword>
<evidence type="ECO:0000313" key="6">
    <source>
        <dbReference type="RefSeq" id="XP_027197818.1"/>
    </source>
</evidence>
<proteinExistence type="predicted"/>
<dbReference type="OMA" id="TEEWYLE"/>
<dbReference type="OrthoDB" id="432528at2759"/>
<dbReference type="KEGG" id="dpte:113792123"/>
<gene>
    <name evidence="6" type="primary">LOC113792123</name>
</gene>
<evidence type="ECO:0000256" key="2">
    <source>
        <dbReference type="ARBA" id="ARBA00022737"/>
    </source>
</evidence>
<evidence type="ECO:0000256" key="4">
    <source>
        <dbReference type="SAM" id="MobiDB-lite"/>
    </source>
</evidence>
<sequence>MWCQVQATSAISGHGCPLVRSKHAMCSANDGRIYLYGGKSLLNQTLRDLWRFDPDTNHWQQLNTIIRNDEMCKSTNGCSSTTSSSSSTTVVSASQMCRSTEWPNKNHQSSCWDAINDFPPPLQEHTILNYQDKLYVFGGEIGYSCDETPLWIFDLETYVWKKFSINSGHHIMNIAIARPLGRRGHSAVVYQNIMCIYGGYQDIKGSTSEIWTFNLDTEEWYLEGTNFKKDSAPLPRHGHSAIVYKESMYIYGGMSNLNVRNDFWSWNFKTKEWNRVKTNRTNPGVRSFHSAIVVLDSMFIYGGERSNGNHTNELWRYRFANQTWEHIEIKGIAPSCRTRHVAIANPFLKELENNVHHGDQWQHWTCKKQNNVNDKTENKTKRLRNCRKQHQQQQQQKHRQNESTIVETTFAESTESVDNVKSISMCFSSAEKSPSNFPFIDCNETKTEVNIDSYILDDNMLEKQLNFSTNQQNTNNTEILNQENNPNILNNILVKQDETNFVTKTTAVKMRPRRPLLQKQRPYSDFYGTAISSQKDDFDFNELNETQFKRRSVQESMSYYSLCFSTPPSHLRQKPSPSFALSIAAAPIQTINAMIKDVTPPEALMDKFDSKSDEHDSNINATNQITIKRRENFISKRRLRKNDLGLLDLSSLEMRIPPKDLGYSTAYSLTLDISPDYEKELKFSSNSSPSNEPNSISTEHSEYECMEMTHLDMLEDYLEPEEMLEIVTESTSGEEISPSLNIKTIKKTPAIRRKNYNNNNKNNEKSSSNDNSNKVKVQHQSSATSVSNSSSGYQSLISADSNVNSFDINSIPSISNSSSFGEQNEKKVNDFDHLTAQKLVSKLNDSFHEDQFKNESIELKQIEKSNKDDNRIMMKIQENGKSRSNHMNRLSNWEPNIKEVIEEVNIPGSPSALNLDLSFLHDPDNDNNNLKILDHDNVQNLIDETFLTYRERERSLREEKTIIDLDRQHPIFCMYVFGGKEDCITGVLNKQSMTIWKYYT</sequence>
<dbReference type="Pfam" id="PF24681">
    <property type="entry name" value="Kelch_KLHDC2_KLHL20_DRC7"/>
    <property type="match status" value="1"/>
</dbReference>
<keyword evidence="1" id="KW-0880">Kelch repeat</keyword>
<dbReference type="AlphaFoldDB" id="A0A6P6XXG3"/>
<dbReference type="InterPro" id="IPR006652">
    <property type="entry name" value="Kelch_1"/>
</dbReference>
<dbReference type="Gene3D" id="2.120.10.80">
    <property type="entry name" value="Kelch-type beta propeller"/>
    <property type="match status" value="2"/>
</dbReference>
<evidence type="ECO:0000256" key="1">
    <source>
        <dbReference type="ARBA" id="ARBA00022441"/>
    </source>
</evidence>
<feature type="compositionally biased region" description="Low complexity" evidence="4">
    <location>
        <begin position="781"/>
        <end position="791"/>
    </location>
</feature>
<feature type="coiled-coil region" evidence="3">
    <location>
        <begin position="373"/>
        <end position="403"/>
    </location>
</feature>
<dbReference type="Pfam" id="PF01344">
    <property type="entry name" value="Kelch_1"/>
    <property type="match status" value="1"/>
</dbReference>
<dbReference type="PANTHER" id="PTHR46376:SF1">
    <property type="entry name" value="LEUCINE-ZIPPER-LIKE TRANSCRIPTIONAL REGULATOR 1"/>
    <property type="match status" value="1"/>
</dbReference>
<feature type="compositionally biased region" description="Basic residues" evidence="4">
    <location>
        <begin position="744"/>
        <end position="755"/>
    </location>
</feature>